<feature type="transmembrane region" description="Helical" evidence="1">
    <location>
        <begin position="7"/>
        <end position="30"/>
    </location>
</feature>
<reference evidence="2 3" key="1">
    <citation type="journal article" date="2019" name="ISME J.">
        <title>Isolation and characterization of a thermophilic sulfur- and iron-reducing thaumarchaeote from a terrestrial acidic hot spring.</title>
        <authorList>
            <person name="Kato S."/>
            <person name="Itoh T."/>
            <person name="Yuki M."/>
            <person name="Nagamori M."/>
            <person name="Ohnishi M."/>
            <person name="Uematsu K."/>
            <person name="Suzuki K."/>
            <person name="Takashina T."/>
            <person name="Ohkuma M."/>
        </authorList>
    </citation>
    <scope>NUCLEOTIDE SEQUENCE [LARGE SCALE GENOMIC DNA]</scope>
    <source>
        <strain evidence="2 3">NAS-02</strain>
    </source>
</reference>
<keyword evidence="1" id="KW-0472">Membrane</keyword>
<feature type="transmembrane region" description="Helical" evidence="1">
    <location>
        <begin position="78"/>
        <end position="111"/>
    </location>
</feature>
<evidence type="ECO:0000313" key="3">
    <source>
        <dbReference type="Proteomes" id="UP000509448"/>
    </source>
</evidence>
<feature type="transmembrane region" description="Helical" evidence="1">
    <location>
        <begin position="42"/>
        <end position="66"/>
    </location>
</feature>
<accession>A0A4P2VDP0</accession>
<dbReference type="Proteomes" id="UP000509448">
    <property type="component" value="Chromosome"/>
</dbReference>
<keyword evidence="1" id="KW-0812">Transmembrane</keyword>
<keyword evidence="1" id="KW-1133">Transmembrane helix</keyword>
<gene>
    <name evidence="2" type="ORF">NAS2_1341</name>
</gene>
<dbReference type="KEGG" id="ccai:NAS2_1341"/>
<keyword evidence="3" id="KW-1185">Reference proteome</keyword>
<dbReference type="GeneID" id="55585155"/>
<dbReference type="RefSeq" id="WP_174448936.1">
    <property type="nucleotide sequence ID" value="NZ_AP018732.1"/>
</dbReference>
<evidence type="ECO:0000313" key="2">
    <source>
        <dbReference type="EMBL" id="BBE42729.1"/>
    </source>
</evidence>
<sequence>MAKGLGFYMGLIGFAFGVLAFLVVLAHFTLMVLLPPMWPVEFLLFPVWLILSVAVLAIGGIGLSIAASDDPARAKTGYVLLILYSIVAFPVFWGFIVGSILSFVGGIVGLVES</sequence>
<evidence type="ECO:0000256" key="1">
    <source>
        <dbReference type="SAM" id="Phobius"/>
    </source>
</evidence>
<name>A0A4P2VDP0_9ARCH</name>
<organism evidence="2 3">
    <name type="scientific">Conexivisphaera calida</name>
    <dbReference type="NCBI Taxonomy" id="1874277"/>
    <lineage>
        <taxon>Archaea</taxon>
        <taxon>Nitrososphaerota</taxon>
        <taxon>Conexivisphaeria</taxon>
        <taxon>Conexivisphaerales</taxon>
        <taxon>Conexivisphaeraceae</taxon>
        <taxon>Conexivisphaera</taxon>
    </lineage>
</organism>
<dbReference type="AlphaFoldDB" id="A0A4P2VDP0"/>
<dbReference type="EMBL" id="AP018732">
    <property type="protein sequence ID" value="BBE42729.1"/>
    <property type="molecule type" value="Genomic_DNA"/>
</dbReference>
<proteinExistence type="predicted"/>
<protein>
    <submittedName>
        <fullName evidence="2">Uncharacterized protein</fullName>
    </submittedName>
</protein>